<evidence type="ECO:0000256" key="5">
    <source>
        <dbReference type="ARBA" id="ARBA00022519"/>
    </source>
</evidence>
<name>A0ABW8K842_9GAMM</name>
<keyword evidence="13" id="KW-1185">Reference proteome</keyword>
<keyword evidence="7" id="KW-1133">Transmembrane helix</keyword>
<evidence type="ECO:0000259" key="11">
    <source>
        <dbReference type="Pfam" id="PF12019"/>
    </source>
</evidence>
<dbReference type="Proteomes" id="UP001620408">
    <property type="component" value="Unassembled WGS sequence"/>
</dbReference>
<feature type="domain" description="General secretion pathway GspH" evidence="11">
    <location>
        <begin position="44"/>
        <end position="176"/>
    </location>
</feature>
<evidence type="ECO:0000313" key="13">
    <source>
        <dbReference type="Proteomes" id="UP001620408"/>
    </source>
</evidence>
<evidence type="ECO:0000256" key="8">
    <source>
        <dbReference type="ARBA" id="ARBA00023136"/>
    </source>
</evidence>
<evidence type="ECO:0000256" key="3">
    <source>
        <dbReference type="ARBA" id="ARBA00022475"/>
    </source>
</evidence>
<accession>A0ABW8K842</accession>
<evidence type="ECO:0000256" key="6">
    <source>
        <dbReference type="ARBA" id="ARBA00022692"/>
    </source>
</evidence>
<comment type="similarity">
    <text evidence="9">Belongs to the GSP H family.</text>
</comment>
<organism evidence="12 13">
    <name type="scientific">Dyella koreensis</name>
    <dbReference type="NCBI Taxonomy" id="311235"/>
    <lineage>
        <taxon>Bacteria</taxon>
        <taxon>Pseudomonadati</taxon>
        <taxon>Pseudomonadota</taxon>
        <taxon>Gammaproteobacteria</taxon>
        <taxon>Lysobacterales</taxon>
        <taxon>Rhodanobacteraceae</taxon>
        <taxon>Dyella</taxon>
    </lineage>
</organism>
<dbReference type="SUPFAM" id="SSF54523">
    <property type="entry name" value="Pili subunits"/>
    <property type="match status" value="1"/>
</dbReference>
<evidence type="ECO:0000256" key="9">
    <source>
        <dbReference type="ARBA" id="ARBA00025772"/>
    </source>
</evidence>
<keyword evidence="4" id="KW-0488">Methylation</keyword>
<dbReference type="Pfam" id="PF12019">
    <property type="entry name" value="GspH"/>
    <property type="match status" value="1"/>
</dbReference>
<dbReference type="RefSeq" id="WP_379983373.1">
    <property type="nucleotide sequence ID" value="NZ_JADIKD010000012.1"/>
</dbReference>
<keyword evidence="8" id="KW-0472">Membrane</keyword>
<evidence type="ECO:0000256" key="10">
    <source>
        <dbReference type="ARBA" id="ARBA00030775"/>
    </source>
</evidence>
<dbReference type="InterPro" id="IPR045584">
    <property type="entry name" value="Pilin-like"/>
</dbReference>
<keyword evidence="6" id="KW-0812">Transmembrane</keyword>
<sequence length="195" mass="20662">MMGHARAGFTLIEMLVSLAVLGTLLLLGVPPFRQWLRNTHIRTAAESIQNGLRYARVEASSRGAPVRFEFQSSGADWTVCVLASTPSCDKAQEASADNMLQRFVAAGGAQEVYPSASTSVGDVSIALTDMIRAGAGVTFNALGRPLDWGATAIQRVDANTARADGRRLVILISAGGMTRLCDPALRITTNPQGCL</sequence>
<keyword evidence="3" id="KW-1003">Cell membrane</keyword>
<reference evidence="12 13" key="1">
    <citation type="submission" date="2020-10" db="EMBL/GenBank/DDBJ databases">
        <title>Phylogeny of dyella-like bacteria.</title>
        <authorList>
            <person name="Fu J."/>
        </authorList>
    </citation>
    <scope>NUCLEOTIDE SEQUENCE [LARGE SCALE GENOMIC DNA]</scope>
    <source>
        <strain evidence="12 13">BB4</strain>
    </source>
</reference>
<comment type="subcellular location">
    <subcellularLocation>
        <location evidence="1">Cell inner membrane</location>
        <topology evidence="1">Single-pass membrane protein</topology>
    </subcellularLocation>
</comment>
<evidence type="ECO:0000256" key="4">
    <source>
        <dbReference type="ARBA" id="ARBA00022481"/>
    </source>
</evidence>
<evidence type="ECO:0000256" key="2">
    <source>
        <dbReference type="ARBA" id="ARBA00021549"/>
    </source>
</evidence>
<keyword evidence="5" id="KW-0997">Cell inner membrane</keyword>
<protein>
    <recommendedName>
        <fullName evidence="2">Type II secretion system protein H</fullName>
    </recommendedName>
    <alternativeName>
        <fullName evidence="10">General secretion pathway protein H</fullName>
    </alternativeName>
</protein>
<evidence type="ECO:0000256" key="7">
    <source>
        <dbReference type="ARBA" id="ARBA00022989"/>
    </source>
</evidence>
<dbReference type="InterPro" id="IPR022346">
    <property type="entry name" value="T2SS_GspH"/>
</dbReference>
<evidence type="ECO:0000256" key="1">
    <source>
        <dbReference type="ARBA" id="ARBA00004377"/>
    </source>
</evidence>
<gene>
    <name evidence="12" type="ORF">ISS97_17150</name>
</gene>
<proteinExistence type="inferred from homology"/>
<dbReference type="Pfam" id="PF07963">
    <property type="entry name" value="N_methyl"/>
    <property type="match status" value="1"/>
</dbReference>
<comment type="caution">
    <text evidence="12">The sequence shown here is derived from an EMBL/GenBank/DDBJ whole genome shotgun (WGS) entry which is preliminary data.</text>
</comment>
<dbReference type="PROSITE" id="PS00409">
    <property type="entry name" value="PROKAR_NTER_METHYL"/>
    <property type="match status" value="1"/>
</dbReference>
<dbReference type="EMBL" id="JADIKD010000012">
    <property type="protein sequence ID" value="MFK2919001.1"/>
    <property type="molecule type" value="Genomic_DNA"/>
</dbReference>
<dbReference type="Gene3D" id="3.55.40.10">
    <property type="entry name" value="minor pseudopilin epsh domain"/>
    <property type="match status" value="1"/>
</dbReference>
<dbReference type="InterPro" id="IPR012902">
    <property type="entry name" value="N_methyl_site"/>
</dbReference>
<evidence type="ECO:0000313" key="12">
    <source>
        <dbReference type="EMBL" id="MFK2919001.1"/>
    </source>
</evidence>
<dbReference type="NCBIfam" id="TIGR02532">
    <property type="entry name" value="IV_pilin_GFxxxE"/>
    <property type="match status" value="1"/>
</dbReference>